<evidence type="ECO:0000313" key="10">
    <source>
        <dbReference type="Proteomes" id="UP000199474"/>
    </source>
</evidence>
<dbReference type="GO" id="GO:0046872">
    <property type="term" value="F:metal ion binding"/>
    <property type="evidence" value="ECO:0007669"/>
    <property type="project" value="UniProtKB-KW"/>
</dbReference>
<keyword evidence="5" id="KW-0862">Zinc</keyword>
<reference evidence="10" key="1">
    <citation type="submission" date="2016-10" db="EMBL/GenBank/DDBJ databases">
        <authorList>
            <person name="Varghese N."/>
            <person name="Submissions S."/>
        </authorList>
    </citation>
    <scope>NUCLEOTIDE SEQUENCE [LARGE SCALE GENOMIC DNA]</scope>
    <source>
        <strain evidence="10">DSM 22530</strain>
    </source>
</reference>
<dbReference type="PROSITE" id="PS50249">
    <property type="entry name" value="MPN"/>
    <property type="match status" value="1"/>
</dbReference>
<dbReference type="CDD" id="cd08071">
    <property type="entry name" value="MPN_DUF2466"/>
    <property type="match status" value="1"/>
</dbReference>
<dbReference type="InterPro" id="IPR020891">
    <property type="entry name" value="UPF0758_CS"/>
</dbReference>
<evidence type="ECO:0000256" key="7">
    <source>
        <dbReference type="RuleBase" id="RU003797"/>
    </source>
</evidence>
<keyword evidence="6" id="KW-0482">Metalloprotease</keyword>
<protein>
    <submittedName>
        <fullName evidence="9">DNA replication and repair protein RadC</fullName>
    </submittedName>
</protein>
<keyword evidence="3" id="KW-0479">Metal-binding</keyword>
<feature type="domain" description="MPN" evidence="8">
    <location>
        <begin position="107"/>
        <end position="229"/>
    </location>
</feature>
<evidence type="ECO:0000256" key="3">
    <source>
        <dbReference type="ARBA" id="ARBA00022723"/>
    </source>
</evidence>
<dbReference type="SUPFAM" id="SSF47781">
    <property type="entry name" value="RuvA domain 2-like"/>
    <property type="match status" value="1"/>
</dbReference>
<sequence>MTSSTIMIKDVPKEDRPRERLLKIGASHLSNQELLAILIGSGTKNESVMALSNRVLMHFEGLNLLKDATIEELTAIKGIGKAKGVLLLSALELGKRMSQFKPEDRYIIRSPEDGADYIMEEMRSLNQEHFVVLFLNTKNQIIHRQTIFIGSLNASIVHPREVYREAVKRSAASIICAHNHPSGDPSPSQEDIHVTRRLVESGKMIGIELLDHLVIGDRKFISLKEKGYL</sequence>
<comment type="similarity">
    <text evidence="1 7">Belongs to the UPF0758 family.</text>
</comment>
<dbReference type="GO" id="GO:0008237">
    <property type="term" value="F:metallopeptidase activity"/>
    <property type="evidence" value="ECO:0007669"/>
    <property type="project" value="UniProtKB-KW"/>
</dbReference>
<gene>
    <name evidence="9" type="ORF">SAMN05216238_102283</name>
</gene>
<evidence type="ECO:0000313" key="9">
    <source>
        <dbReference type="EMBL" id="SFD58201.1"/>
    </source>
</evidence>
<dbReference type="SUPFAM" id="SSF102712">
    <property type="entry name" value="JAB1/MPN domain"/>
    <property type="match status" value="1"/>
</dbReference>
<evidence type="ECO:0000259" key="8">
    <source>
        <dbReference type="PROSITE" id="PS50249"/>
    </source>
</evidence>
<evidence type="ECO:0000256" key="6">
    <source>
        <dbReference type="ARBA" id="ARBA00023049"/>
    </source>
</evidence>
<dbReference type="RefSeq" id="WP_090081517.1">
    <property type="nucleotide sequence ID" value="NZ_FOMR01000002.1"/>
</dbReference>
<dbReference type="InterPro" id="IPR046778">
    <property type="entry name" value="UPF0758_N"/>
</dbReference>
<dbReference type="Pfam" id="PF20582">
    <property type="entry name" value="UPF0758_N"/>
    <property type="match status" value="1"/>
</dbReference>
<dbReference type="NCBIfam" id="NF000642">
    <property type="entry name" value="PRK00024.1"/>
    <property type="match status" value="1"/>
</dbReference>
<keyword evidence="4" id="KW-0378">Hydrolase</keyword>
<name>A0A1I1THT0_9BACI</name>
<evidence type="ECO:0000256" key="2">
    <source>
        <dbReference type="ARBA" id="ARBA00022670"/>
    </source>
</evidence>
<dbReference type="GO" id="GO:0006508">
    <property type="term" value="P:proteolysis"/>
    <property type="evidence" value="ECO:0007669"/>
    <property type="project" value="UniProtKB-KW"/>
</dbReference>
<dbReference type="EMBL" id="FOMR01000002">
    <property type="protein sequence ID" value="SFD58201.1"/>
    <property type="molecule type" value="Genomic_DNA"/>
</dbReference>
<dbReference type="InterPro" id="IPR001405">
    <property type="entry name" value="UPF0758"/>
</dbReference>
<dbReference type="OrthoDB" id="9804482at2"/>
<dbReference type="InterPro" id="IPR025657">
    <property type="entry name" value="RadC_JAB"/>
</dbReference>
<dbReference type="InterPro" id="IPR010994">
    <property type="entry name" value="RuvA_2-like"/>
</dbReference>
<evidence type="ECO:0000256" key="5">
    <source>
        <dbReference type="ARBA" id="ARBA00022833"/>
    </source>
</evidence>
<dbReference type="Gene3D" id="3.40.140.10">
    <property type="entry name" value="Cytidine Deaminase, domain 2"/>
    <property type="match status" value="1"/>
</dbReference>
<dbReference type="STRING" id="640948.SAMN05216238_102283"/>
<dbReference type="Pfam" id="PF04002">
    <property type="entry name" value="RadC"/>
    <property type="match status" value="1"/>
</dbReference>
<proteinExistence type="inferred from homology"/>
<dbReference type="PANTHER" id="PTHR30471:SF3">
    <property type="entry name" value="UPF0758 PROTEIN YEES-RELATED"/>
    <property type="match status" value="1"/>
</dbReference>
<accession>A0A1I1THT0</accession>
<keyword evidence="2" id="KW-0645">Protease</keyword>
<keyword evidence="10" id="KW-1185">Reference proteome</keyword>
<dbReference type="InterPro" id="IPR037518">
    <property type="entry name" value="MPN"/>
</dbReference>
<evidence type="ECO:0000256" key="1">
    <source>
        <dbReference type="ARBA" id="ARBA00010243"/>
    </source>
</evidence>
<organism evidence="9 10">
    <name type="scientific">Lentibacillus persicus</name>
    <dbReference type="NCBI Taxonomy" id="640948"/>
    <lineage>
        <taxon>Bacteria</taxon>
        <taxon>Bacillati</taxon>
        <taxon>Bacillota</taxon>
        <taxon>Bacilli</taxon>
        <taxon>Bacillales</taxon>
        <taxon>Bacillaceae</taxon>
        <taxon>Lentibacillus</taxon>
    </lineage>
</organism>
<dbReference type="AlphaFoldDB" id="A0A1I1THT0"/>
<dbReference type="PROSITE" id="PS01302">
    <property type="entry name" value="UPF0758"/>
    <property type="match status" value="1"/>
</dbReference>
<dbReference type="NCBIfam" id="TIGR00608">
    <property type="entry name" value="radc"/>
    <property type="match status" value="1"/>
</dbReference>
<dbReference type="PANTHER" id="PTHR30471">
    <property type="entry name" value="DNA REPAIR PROTEIN RADC"/>
    <property type="match status" value="1"/>
</dbReference>
<evidence type="ECO:0000256" key="4">
    <source>
        <dbReference type="ARBA" id="ARBA00022801"/>
    </source>
</evidence>
<dbReference type="Proteomes" id="UP000199474">
    <property type="component" value="Unassembled WGS sequence"/>
</dbReference>